<dbReference type="Proteomes" id="UP000195667">
    <property type="component" value="Unassembled WGS sequence"/>
</dbReference>
<organism evidence="1 2">
    <name type="scientific">Crenothrix polyspora</name>
    <dbReference type="NCBI Taxonomy" id="360316"/>
    <lineage>
        <taxon>Bacteria</taxon>
        <taxon>Pseudomonadati</taxon>
        <taxon>Pseudomonadota</taxon>
        <taxon>Gammaproteobacteria</taxon>
        <taxon>Methylococcales</taxon>
        <taxon>Crenotrichaceae</taxon>
        <taxon>Crenothrix</taxon>
    </lineage>
</organism>
<name>A0A1R4HCF6_9GAMM</name>
<keyword evidence="2" id="KW-1185">Reference proteome</keyword>
<dbReference type="EMBL" id="FUKI01000120">
    <property type="protein sequence ID" value="SJM93560.1"/>
    <property type="molecule type" value="Genomic_DNA"/>
</dbReference>
<accession>A0A1R4HCF6</accession>
<protein>
    <submittedName>
        <fullName evidence="1">Uncharacterized protein</fullName>
    </submittedName>
</protein>
<evidence type="ECO:0000313" key="1">
    <source>
        <dbReference type="EMBL" id="SJM93560.1"/>
    </source>
</evidence>
<gene>
    <name evidence="1" type="ORF">CRENPOLYSF1_440027</name>
</gene>
<reference evidence="2" key="1">
    <citation type="submission" date="2017-02" db="EMBL/GenBank/DDBJ databases">
        <authorList>
            <person name="Daims H."/>
        </authorList>
    </citation>
    <scope>NUCLEOTIDE SEQUENCE [LARGE SCALE GENOMIC DNA]</scope>
</reference>
<evidence type="ECO:0000313" key="2">
    <source>
        <dbReference type="Proteomes" id="UP000195667"/>
    </source>
</evidence>
<sequence length="71" mass="8161">MYSNVHGHSAVIKSTGNLIQPRLRTHYTNSFQLALAITIPQSTFHTFAVQMTFHFGYFFSNRSIPLFQRGK</sequence>
<proteinExistence type="predicted"/>
<dbReference type="AlphaFoldDB" id="A0A1R4HCF6"/>